<name>A0A814HC34_9BILA</name>
<dbReference type="OrthoDB" id="9980173at2759"/>
<dbReference type="Proteomes" id="UP000663829">
    <property type="component" value="Unassembled WGS sequence"/>
</dbReference>
<evidence type="ECO:0000313" key="2">
    <source>
        <dbReference type="EMBL" id="CAF1007773.1"/>
    </source>
</evidence>
<protein>
    <submittedName>
        <fullName evidence="2">Uncharacterized protein</fullName>
    </submittedName>
</protein>
<evidence type="ECO:0000313" key="3">
    <source>
        <dbReference type="EMBL" id="CAF3778982.1"/>
    </source>
</evidence>
<dbReference type="AlphaFoldDB" id="A0A814HC34"/>
<dbReference type="EMBL" id="CAJNOQ010003344">
    <property type="protein sequence ID" value="CAF1007773.1"/>
    <property type="molecule type" value="Genomic_DNA"/>
</dbReference>
<evidence type="ECO:0000256" key="1">
    <source>
        <dbReference type="SAM" id="SignalP"/>
    </source>
</evidence>
<feature type="non-terminal residue" evidence="2">
    <location>
        <position position="305"/>
    </location>
</feature>
<dbReference type="Proteomes" id="UP000681722">
    <property type="component" value="Unassembled WGS sequence"/>
</dbReference>
<comment type="caution">
    <text evidence="2">The sequence shown here is derived from an EMBL/GenBank/DDBJ whole genome shotgun (WGS) entry which is preliminary data.</text>
</comment>
<proteinExistence type="predicted"/>
<organism evidence="2 4">
    <name type="scientific">Didymodactylos carnosus</name>
    <dbReference type="NCBI Taxonomy" id="1234261"/>
    <lineage>
        <taxon>Eukaryota</taxon>
        <taxon>Metazoa</taxon>
        <taxon>Spiralia</taxon>
        <taxon>Gnathifera</taxon>
        <taxon>Rotifera</taxon>
        <taxon>Eurotatoria</taxon>
        <taxon>Bdelloidea</taxon>
        <taxon>Philodinida</taxon>
        <taxon>Philodinidae</taxon>
        <taxon>Didymodactylos</taxon>
    </lineage>
</organism>
<keyword evidence="1" id="KW-0732">Signal</keyword>
<reference evidence="2" key="1">
    <citation type="submission" date="2021-02" db="EMBL/GenBank/DDBJ databases">
        <authorList>
            <person name="Nowell W R."/>
        </authorList>
    </citation>
    <scope>NUCLEOTIDE SEQUENCE</scope>
</reference>
<accession>A0A814HC34</accession>
<sequence length="305" mass="35537">MYRLIIVVSVLFILNSSSLLGEWIAIDDSLITTFNDTTGDRRTVASFQITNYPKKYVKSLRNALDVYSYDSINDVIYFSMEQRTYSICKILKYDVKTKQTYQSDQINQFLVDYIQYNSKSDKLYAIIHMYKDQLHVKLVEIDKQTFTVSKEIADIEYLGSPMSGSYFDQQRQLFTYHAYDNNQSSTVLVTLNLAKNAKQIVVNSKQFDYNVFGFGYSGDTTQRLVALWQYSIIRPLVCIQLDYKTGKQRKNVTITPDTIRIRQGYQPFAIDQQNRQFFVITATDNLQTTYLIKVNIDTLQVQTEE</sequence>
<gene>
    <name evidence="2" type="ORF">GPM918_LOCUS14101</name>
    <name evidence="3" type="ORF">SRO942_LOCUS14103</name>
</gene>
<feature type="signal peptide" evidence="1">
    <location>
        <begin position="1"/>
        <end position="21"/>
    </location>
</feature>
<evidence type="ECO:0000313" key="4">
    <source>
        <dbReference type="Proteomes" id="UP000663829"/>
    </source>
</evidence>
<feature type="chain" id="PRO_5036224628" evidence="1">
    <location>
        <begin position="22"/>
        <end position="305"/>
    </location>
</feature>
<keyword evidence="4" id="KW-1185">Reference proteome</keyword>
<dbReference type="EMBL" id="CAJOBC010003345">
    <property type="protein sequence ID" value="CAF3778982.1"/>
    <property type="molecule type" value="Genomic_DNA"/>
</dbReference>